<evidence type="ECO:0000313" key="2">
    <source>
        <dbReference type="EMBL" id="MBB5221861.1"/>
    </source>
</evidence>
<dbReference type="EC" id="3.1.4.46" evidence="2"/>
<dbReference type="PANTHER" id="PTHR46211:SF14">
    <property type="entry name" value="GLYCEROPHOSPHODIESTER PHOSPHODIESTERASE"/>
    <property type="match status" value="1"/>
</dbReference>
<dbReference type="Gene3D" id="3.20.20.190">
    <property type="entry name" value="Phosphatidylinositol (PI) phosphodiesterase"/>
    <property type="match status" value="1"/>
</dbReference>
<accession>A0A840SRL6</accession>
<dbReference type="RefSeq" id="WP_184148314.1">
    <property type="nucleotide sequence ID" value="NZ_JACHFM010000002.1"/>
</dbReference>
<proteinExistence type="predicted"/>
<keyword evidence="2" id="KW-0378">Hydrolase</keyword>
<dbReference type="InterPro" id="IPR030395">
    <property type="entry name" value="GP_PDE_dom"/>
</dbReference>
<dbReference type="InterPro" id="IPR017946">
    <property type="entry name" value="PLC-like_Pdiesterase_TIM-brl"/>
</dbReference>
<dbReference type="Proteomes" id="UP000549457">
    <property type="component" value="Unassembled WGS sequence"/>
</dbReference>
<dbReference type="PROSITE" id="PS51704">
    <property type="entry name" value="GP_PDE"/>
    <property type="match status" value="1"/>
</dbReference>
<dbReference type="PANTHER" id="PTHR46211">
    <property type="entry name" value="GLYCEROPHOSPHORYL DIESTER PHOSPHODIESTERASE"/>
    <property type="match status" value="1"/>
</dbReference>
<dbReference type="EMBL" id="JACHFM010000002">
    <property type="protein sequence ID" value="MBB5221861.1"/>
    <property type="molecule type" value="Genomic_DNA"/>
</dbReference>
<feature type="domain" description="GP-PDE" evidence="1">
    <location>
        <begin position="2"/>
        <end position="243"/>
    </location>
</feature>
<comment type="caution">
    <text evidence="2">The sequence shown here is derived from an EMBL/GenBank/DDBJ whole genome shotgun (WGS) entry which is preliminary data.</text>
</comment>
<evidence type="ECO:0000313" key="3">
    <source>
        <dbReference type="Proteomes" id="UP000549457"/>
    </source>
</evidence>
<keyword evidence="3" id="KW-1185">Reference proteome</keyword>
<dbReference type="Pfam" id="PF03009">
    <property type="entry name" value="GDPD"/>
    <property type="match status" value="1"/>
</dbReference>
<sequence>MVSIIGHRGGLGLWPENTIAGFLKAAALGVDFVELDVHLSSDGEVIVIHVPTLDRTTLGTGTVVGKTAEELTRVPIRDAGGECLATLDTVLATLAPGAVRVLIELKTDPLSTPYPDLEAKVIDLVEKHGMDRRVRYLCFVPEVVERVRELRPEASVATPFQRPTLQMLGGLRNGIRRFQEIPGCIINVERPVLEHCYDLRLELIGPDRLGVGKVHTTEDLRIWLPRPLTQLATDFPDRAVAVRRELELA</sequence>
<name>A0A840SRL6_9RHOB</name>
<evidence type="ECO:0000259" key="1">
    <source>
        <dbReference type="PROSITE" id="PS51704"/>
    </source>
</evidence>
<dbReference type="AlphaFoldDB" id="A0A840SRL6"/>
<reference evidence="2 3" key="1">
    <citation type="submission" date="2020-08" db="EMBL/GenBank/DDBJ databases">
        <title>Genomic Encyclopedia of Type Strains, Phase IV (KMG-IV): sequencing the most valuable type-strain genomes for metagenomic binning, comparative biology and taxonomic classification.</title>
        <authorList>
            <person name="Goeker M."/>
        </authorList>
    </citation>
    <scope>NUCLEOTIDE SEQUENCE [LARGE SCALE GENOMIC DNA]</scope>
    <source>
        <strain evidence="2 3">DSM 101730</strain>
    </source>
</reference>
<dbReference type="GO" id="GO:0006629">
    <property type="term" value="P:lipid metabolic process"/>
    <property type="evidence" value="ECO:0007669"/>
    <property type="project" value="InterPro"/>
</dbReference>
<dbReference type="SUPFAM" id="SSF51695">
    <property type="entry name" value="PLC-like phosphodiesterases"/>
    <property type="match status" value="1"/>
</dbReference>
<protein>
    <submittedName>
        <fullName evidence="2">Glycerophosphoryl diester phosphodiesterase</fullName>
        <ecNumber evidence="2">3.1.4.46</ecNumber>
    </submittedName>
</protein>
<dbReference type="GO" id="GO:0008889">
    <property type="term" value="F:glycerophosphodiester phosphodiesterase activity"/>
    <property type="evidence" value="ECO:0007669"/>
    <property type="project" value="UniProtKB-EC"/>
</dbReference>
<gene>
    <name evidence="2" type="ORF">HNP73_001797</name>
</gene>
<organism evidence="2 3">
    <name type="scientific">Amaricoccus macauensis</name>
    <dbReference type="NCBI Taxonomy" id="57001"/>
    <lineage>
        <taxon>Bacteria</taxon>
        <taxon>Pseudomonadati</taxon>
        <taxon>Pseudomonadota</taxon>
        <taxon>Alphaproteobacteria</taxon>
        <taxon>Rhodobacterales</taxon>
        <taxon>Paracoccaceae</taxon>
        <taxon>Amaricoccus</taxon>
    </lineage>
</organism>